<dbReference type="AlphaFoldDB" id="A0A0F9WDX8"/>
<dbReference type="VEuPathDB" id="MicrosporidiaDB:NCER_100064"/>
<dbReference type="VEuPathDB" id="MicrosporidiaDB:AAJ76_1600052943"/>
<dbReference type="VEuPathDB" id="MicrosporidiaDB:G9O61_00g004470"/>
<dbReference type="GeneID" id="36319075"/>
<gene>
    <name evidence="2" type="ORF">AAJ76_1600052943</name>
</gene>
<organism evidence="2 3">
    <name type="scientific">Vairimorpha ceranae</name>
    <dbReference type="NCBI Taxonomy" id="40302"/>
    <lineage>
        <taxon>Eukaryota</taxon>
        <taxon>Fungi</taxon>
        <taxon>Fungi incertae sedis</taxon>
        <taxon>Microsporidia</taxon>
        <taxon>Nosematidae</taxon>
        <taxon>Vairimorpha</taxon>
    </lineage>
</organism>
<evidence type="ECO:0000313" key="3">
    <source>
        <dbReference type="Proteomes" id="UP000034350"/>
    </source>
</evidence>
<dbReference type="Proteomes" id="UP000034350">
    <property type="component" value="Unassembled WGS sequence"/>
</dbReference>
<dbReference type="RefSeq" id="XP_024331363.1">
    <property type="nucleotide sequence ID" value="XM_024474166.1"/>
</dbReference>
<evidence type="ECO:0000313" key="2">
    <source>
        <dbReference type="EMBL" id="KKO75621.1"/>
    </source>
</evidence>
<accession>A0A0F9WDX8</accession>
<reference evidence="2 3" key="1">
    <citation type="journal article" date="2015" name="Environ. Microbiol.">
        <title>Genome analyses suggest the presence of polyploidy and recent human-driven expansions in eight global populations of the honeybee pathogen Nosema ceranae.</title>
        <authorList>
            <person name="Pelin A."/>
            <person name="Selman M."/>
            <person name="Aris-Brosou S."/>
            <person name="Farinelli L."/>
            <person name="Corradi N."/>
        </authorList>
    </citation>
    <scope>NUCLEOTIDE SEQUENCE [LARGE SCALE GENOMIC DNA]</scope>
    <source>
        <strain evidence="2 3">PA08 1199</strain>
    </source>
</reference>
<keyword evidence="3" id="KW-1185">Reference proteome</keyword>
<proteinExistence type="predicted"/>
<keyword evidence="1" id="KW-0732">Signal</keyword>
<dbReference type="OrthoDB" id="10623091at2759"/>
<dbReference type="EMBL" id="JPQZ01000016">
    <property type="protein sequence ID" value="KKO75621.1"/>
    <property type="molecule type" value="Genomic_DNA"/>
</dbReference>
<protein>
    <submittedName>
        <fullName evidence="2">Uncharacterized protein</fullName>
    </submittedName>
</protein>
<sequence>MELIATFAFTLLSFGLCSIEDALKGSCFDNRSRLHCNDPFNFKPRCHFELRRPCIETTCIFDIVAADNVKPCEAIRIQCIPFKVPSTCKVVRKYVEKTLDYIRCKLNKCDYQKIKCDAEMILRIIDCNLNGCPKEYALFTASALHNTSFFKYFASHCDKSKYMPRGLLMINNIANYKKLDAVSKYKRNYVRYPTRLACKLKEDIINTIRFWKSIMCRRPMTFAGMMDALNTVSWGTYKHSDGTCMPADLKNRKEIYEDLLRRYKK</sequence>
<feature type="chain" id="PRO_5002529587" evidence="1">
    <location>
        <begin position="18"/>
        <end position="265"/>
    </location>
</feature>
<comment type="caution">
    <text evidence="2">The sequence shown here is derived from an EMBL/GenBank/DDBJ whole genome shotgun (WGS) entry which is preliminary data.</text>
</comment>
<evidence type="ECO:0000256" key="1">
    <source>
        <dbReference type="SAM" id="SignalP"/>
    </source>
</evidence>
<name>A0A0F9WDX8_9MICR</name>
<feature type="signal peptide" evidence="1">
    <location>
        <begin position="1"/>
        <end position="17"/>
    </location>
</feature>